<evidence type="ECO:0000313" key="3">
    <source>
        <dbReference type="Proteomes" id="UP000593892"/>
    </source>
</evidence>
<feature type="domain" description="PilZ" evidence="1">
    <location>
        <begin position="7"/>
        <end position="90"/>
    </location>
</feature>
<reference evidence="2 3" key="1">
    <citation type="submission" date="2020-10" db="EMBL/GenBank/DDBJ databases">
        <title>Complete genome sequence of Paludibaculum fermentans P105T, a facultatively anaerobic acidobacterium capable of dissimilatory Fe(III) reduction.</title>
        <authorList>
            <person name="Dedysh S.N."/>
            <person name="Beletsky A.V."/>
            <person name="Kulichevskaya I.S."/>
            <person name="Mardanov A.V."/>
            <person name="Ravin N.V."/>
        </authorList>
    </citation>
    <scope>NUCLEOTIDE SEQUENCE [LARGE SCALE GENOMIC DNA]</scope>
    <source>
        <strain evidence="2 3">P105</strain>
    </source>
</reference>
<keyword evidence="3" id="KW-1185">Reference proteome</keyword>
<dbReference type="EMBL" id="CP063849">
    <property type="protein sequence ID" value="QOY85355.1"/>
    <property type="molecule type" value="Genomic_DNA"/>
</dbReference>
<dbReference type="SUPFAM" id="SSF141371">
    <property type="entry name" value="PilZ domain-like"/>
    <property type="match status" value="1"/>
</dbReference>
<dbReference type="RefSeq" id="WP_194447025.1">
    <property type="nucleotide sequence ID" value="NZ_CP063849.1"/>
</dbReference>
<dbReference type="Pfam" id="PF07238">
    <property type="entry name" value="PilZ"/>
    <property type="match status" value="1"/>
</dbReference>
<dbReference type="KEGG" id="pfer:IRI77_21270"/>
<proteinExistence type="predicted"/>
<name>A0A7S7NKK9_PALFE</name>
<dbReference type="Gene3D" id="2.40.10.220">
    <property type="entry name" value="predicted glycosyltransferase like domains"/>
    <property type="match status" value="1"/>
</dbReference>
<evidence type="ECO:0000313" key="2">
    <source>
        <dbReference type="EMBL" id="QOY85355.1"/>
    </source>
</evidence>
<dbReference type="Proteomes" id="UP000593892">
    <property type="component" value="Chromosome"/>
</dbReference>
<evidence type="ECO:0000259" key="1">
    <source>
        <dbReference type="Pfam" id="PF07238"/>
    </source>
</evidence>
<sequence length="100" mass="11088">MAAKNEERRHVRHPLPGKVKVHWRTVEGHSFHSPAKCLNISRGGIRLELERAIPVGTLVNLECLQFRIAGVAHVRHCVAKGMGFVVGVEFGGGLQWTESE</sequence>
<organism evidence="2 3">
    <name type="scientific">Paludibaculum fermentans</name>
    <dbReference type="NCBI Taxonomy" id="1473598"/>
    <lineage>
        <taxon>Bacteria</taxon>
        <taxon>Pseudomonadati</taxon>
        <taxon>Acidobacteriota</taxon>
        <taxon>Terriglobia</taxon>
        <taxon>Bryobacterales</taxon>
        <taxon>Bryobacteraceae</taxon>
        <taxon>Paludibaculum</taxon>
    </lineage>
</organism>
<dbReference type="GO" id="GO:0035438">
    <property type="term" value="F:cyclic-di-GMP binding"/>
    <property type="evidence" value="ECO:0007669"/>
    <property type="project" value="InterPro"/>
</dbReference>
<dbReference type="InterPro" id="IPR009875">
    <property type="entry name" value="PilZ_domain"/>
</dbReference>
<dbReference type="AlphaFoldDB" id="A0A7S7NKK9"/>
<protein>
    <submittedName>
        <fullName evidence="2">PilZ domain-containing protein</fullName>
    </submittedName>
</protein>
<accession>A0A7S7NKK9</accession>
<gene>
    <name evidence="2" type="ORF">IRI77_21270</name>
</gene>